<dbReference type="InterPro" id="IPR015813">
    <property type="entry name" value="Pyrv/PenolPyrv_kinase-like_dom"/>
</dbReference>
<feature type="binding site" evidence="19">
    <location>
        <position position="381"/>
    </location>
    <ligand>
        <name>phosphoenolpyruvate</name>
        <dbReference type="ChEBI" id="CHEBI:58702"/>
    </ligand>
</feature>
<evidence type="ECO:0000313" key="26">
    <source>
        <dbReference type="Proteomes" id="UP000733611"/>
    </source>
</evidence>
<dbReference type="GO" id="GO:0046872">
    <property type="term" value="F:metal ion binding"/>
    <property type="evidence" value="ECO:0007669"/>
    <property type="project" value="UniProtKB-KW"/>
</dbReference>
<evidence type="ECO:0000256" key="17">
    <source>
        <dbReference type="PIRNR" id="PIRNR000732"/>
    </source>
</evidence>
<gene>
    <name evidence="25" type="primary">ptsP</name>
    <name evidence="25" type="ORF">H9847_01495</name>
</gene>
<evidence type="ECO:0000256" key="1">
    <source>
        <dbReference type="ARBA" id="ARBA00000683"/>
    </source>
</evidence>
<evidence type="ECO:0000256" key="3">
    <source>
        <dbReference type="ARBA" id="ARBA00002728"/>
    </source>
</evidence>
<dbReference type="InterPro" id="IPR036618">
    <property type="entry name" value="PtsI_HPr-bd_sf"/>
</dbReference>
<dbReference type="InterPro" id="IPR036637">
    <property type="entry name" value="Phosphohistidine_dom_sf"/>
</dbReference>
<evidence type="ECO:0000256" key="7">
    <source>
        <dbReference type="ARBA" id="ARBA00016544"/>
    </source>
</evidence>
<keyword evidence="13 17" id="KW-0479">Metal-binding</keyword>
<dbReference type="EMBL" id="JAHLFE010000027">
    <property type="protein sequence ID" value="MBU3843538.1"/>
    <property type="molecule type" value="Genomic_DNA"/>
</dbReference>
<dbReference type="Pfam" id="PF00391">
    <property type="entry name" value="PEP-utilizers"/>
    <property type="match status" value="1"/>
</dbReference>
<dbReference type="GO" id="GO:0005737">
    <property type="term" value="C:cytoplasm"/>
    <property type="evidence" value="ECO:0007669"/>
    <property type="project" value="UniProtKB-SubCell"/>
</dbReference>
<dbReference type="GO" id="GO:0008965">
    <property type="term" value="F:phosphoenolpyruvate-protein phosphotransferase activity"/>
    <property type="evidence" value="ECO:0007669"/>
    <property type="project" value="UniProtKB-EC"/>
</dbReference>
<evidence type="ECO:0000256" key="8">
    <source>
        <dbReference type="ARBA" id="ARBA00022448"/>
    </source>
</evidence>
<dbReference type="InterPro" id="IPR008731">
    <property type="entry name" value="PTS_EIN"/>
</dbReference>
<keyword evidence="8 17" id="KW-0813">Transport</keyword>
<evidence type="ECO:0000256" key="13">
    <source>
        <dbReference type="ARBA" id="ARBA00022723"/>
    </source>
</evidence>
<dbReference type="NCBIfam" id="TIGR01417">
    <property type="entry name" value="PTS_I_fam"/>
    <property type="match status" value="1"/>
</dbReference>
<evidence type="ECO:0000256" key="10">
    <source>
        <dbReference type="ARBA" id="ARBA00022597"/>
    </source>
</evidence>
<evidence type="ECO:0000256" key="4">
    <source>
        <dbReference type="ARBA" id="ARBA00004496"/>
    </source>
</evidence>
<evidence type="ECO:0000256" key="9">
    <source>
        <dbReference type="ARBA" id="ARBA00022490"/>
    </source>
</evidence>
<evidence type="ECO:0000256" key="19">
    <source>
        <dbReference type="PIRSR" id="PIRSR000732-2"/>
    </source>
</evidence>
<dbReference type="AlphaFoldDB" id="A0A948WYA1"/>
<evidence type="ECO:0000256" key="5">
    <source>
        <dbReference type="ARBA" id="ARBA00007837"/>
    </source>
</evidence>
<feature type="active site" description="Proton donor" evidence="18">
    <location>
        <position position="587"/>
    </location>
</feature>
<comment type="function">
    <text evidence="3 17">General (non sugar-specific) component of the phosphoenolpyruvate-dependent sugar phosphotransferase system (sugar PTS). This major carbohydrate active-transport system catalyzes the phosphorylation of incoming sugar substrates concomitantly with their translocation across the cell membrane. Enzyme I transfers the phosphoryl group from phosphoenolpyruvate (PEP) to the phosphoryl carrier protein (HPr).</text>
</comment>
<evidence type="ECO:0000256" key="15">
    <source>
        <dbReference type="ARBA" id="ARBA00022842"/>
    </source>
</evidence>
<dbReference type="Gene3D" id="3.50.30.10">
    <property type="entry name" value="Phosphohistidine domain"/>
    <property type="match status" value="1"/>
</dbReference>
<evidence type="ECO:0000259" key="23">
    <source>
        <dbReference type="Pfam" id="PF02896"/>
    </source>
</evidence>
<keyword evidence="12 17" id="KW-0598">Phosphotransferase system</keyword>
<keyword evidence="10 17" id="KW-0762">Sugar transport</keyword>
<evidence type="ECO:0000256" key="2">
    <source>
        <dbReference type="ARBA" id="ARBA00001946"/>
    </source>
</evidence>
<evidence type="ECO:0000313" key="25">
    <source>
        <dbReference type="EMBL" id="MBU3843538.1"/>
    </source>
</evidence>
<dbReference type="InterPro" id="IPR000121">
    <property type="entry name" value="PEP_util_C"/>
</dbReference>
<evidence type="ECO:0000256" key="6">
    <source>
        <dbReference type="ARBA" id="ARBA00012232"/>
    </source>
</evidence>
<comment type="cofactor">
    <cofactor evidence="2 17 20">
        <name>Mg(2+)</name>
        <dbReference type="ChEBI" id="CHEBI:18420"/>
    </cofactor>
</comment>
<dbReference type="InterPro" id="IPR008279">
    <property type="entry name" value="PEP-util_enz_mobile_dom"/>
</dbReference>
<dbReference type="Gene3D" id="1.10.274.10">
    <property type="entry name" value="PtsI, HPr-binding domain"/>
    <property type="match status" value="1"/>
</dbReference>
<feature type="compositionally biased region" description="Polar residues" evidence="21">
    <location>
        <begin position="42"/>
        <end position="59"/>
    </location>
</feature>
<feature type="active site" description="Tele-phosphohistidine intermediate" evidence="18">
    <location>
        <position position="274"/>
    </location>
</feature>
<dbReference type="SUPFAM" id="SSF51621">
    <property type="entry name" value="Phosphoenolpyruvate/pyruvate domain"/>
    <property type="match status" value="1"/>
</dbReference>
<dbReference type="PROSITE" id="PS00742">
    <property type="entry name" value="PEP_ENZYMES_2"/>
    <property type="match status" value="1"/>
</dbReference>
<dbReference type="PRINTS" id="PR01736">
    <property type="entry name" value="PHPHTRNFRASE"/>
</dbReference>
<feature type="domain" description="PEP-utilising enzyme mobile" evidence="22">
    <location>
        <begin position="239"/>
        <end position="310"/>
    </location>
</feature>
<comment type="subcellular location">
    <subcellularLocation>
        <location evidence="4 17">Cytoplasm</location>
    </subcellularLocation>
</comment>
<evidence type="ECO:0000256" key="16">
    <source>
        <dbReference type="ARBA" id="ARBA00033235"/>
    </source>
</evidence>
<feature type="binding site" evidence="20">
    <location>
        <position position="516"/>
    </location>
    <ligand>
        <name>Mg(2+)</name>
        <dbReference type="ChEBI" id="CHEBI:18420"/>
    </ligand>
</feature>
<dbReference type="InterPro" id="IPR050499">
    <property type="entry name" value="PEP-utilizing_PTS_enzyme"/>
</dbReference>
<dbReference type="GO" id="GO:0016301">
    <property type="term" value="F:kinase activity"/>
    <property type="evidence" value="ECO:0007669"/>
    <property type="project" value="UniProtKB-KW"/>
</dbReference>
<evidence type="ECO:0000256" key="14">
    <source>
        <dbReference type="ARBA" id="ARBA00022777"/>
    </source>
</evidence>
<proteinExistence type="inferred from homology"/>
<dbReference type="InterPro" id="IPR040442">
    <property type="entry name" value="Pyrv_kinase-like_dom_sf"/>
</dbReference>
<reference evidence="25" key="2">
    <citation type="submission" date="2021-04" db="EMBL/GenBank/DDBJ databases">
        <authorList>
            <person name="Gilroy R."/>
        </authorList>
    </citation>
    <scope>NUCLEOTIDE SEQUENCE</scope>
    <source>
        <strain evidence="25">378</strain>
    </source>
</reference>
<evidence type="ECO:0000256" key="18">
    <source>
        <dbReference type="PIRSR" id="PIRSR000732-1"/>
    </source>
</evidence>
<evidence type="ECO:0000256" key="11">
    <source>
        <dbReference type="ARBA" id="ARBA00022679"/>
    </source>
</evidence>
<evidence type="ECO:0000259" key="24">
    <source>
        <dbReference type="Pfam" id="PF05524"/>
    </source>
</evidence>
<dbReference type="Gene3D" id="3.20.20.60">
    <property type="entry name" value="Phosphoenolpyruvate-binding domains"/>
    <property type="match status" value="1"/>
</dbReference>
<evidence type="ECO:0000256" key="20">
    <source>
        <dbReference type="PIRSR" id="PIRSR000732-3"/>
    </source>
</evidence>
<comment type="caution">
    <text evidence="25">The sequence shown here is derived from an EMBL/GenBank/DDBJ whole genome shotgun (WGS) entry which is preliminary data.</text>
</comment>
<reference evidence="25" key="1">
    <citation type="journal article" date="2021" name="PeerJ">
        <title>Extensive microbial diversity within the chicken gut microbiome revealed by metagenomics and culture.</title>
        <authorList>
            <person name="Gilroy R."/>
            <person name="Ravi A."/>
            <person name="Getino M."/>
            <person name="Pursley I."/>
            <person name="Horton D.L."/>
            <person name="Alikhan N.F."/>
            <person name="Baker D."/>
            <person name="Gharbi K."/>
            <person name="Hall N."/>
            <person name="Watson M."/>
            <person name="Adriaenssens E.M."/>
            <person name="Foster-Nyarko E."/>
            <person name="Jarju S."/>
            <person name="Secka A."/>
            <person name="Antonio M."/>
            <person name="Oren A."/>
            <person name="Chaudhuri R.R."/>
            <person name="La Ragione R."/>
            <person name="Hildebrand F."/>
            <person name="Pallen M.J."/>
        </authorList>
    </citation>
    <scope>NUCLEOTIDE SEQUENCE</scope>
    <source>
        <strain evidence="25">378</strain>
    </source>
</reference>
<dbReference type="InterPro" id="IPR023151">
    <property type="entry name" value="PEP_util_CS"/>
</dbReference>
<evidence type="ECO:0000256" key="21">
    <source>
        <dbReference type="SAM" id="MobiDB-lite"/>
    </source>
</evidence>
<dbReference type="EC" id="2.7.3.9" evidence="6 17"/>
<feature type="binding site" evidence="19">
    <location>
        <position position="417"/>
    </location>
    <ligand>
        <name>phosphoenolpyruvate</name>
        <dbReference type="ChEBI" id="CHEBI:58702"/>
    </ligand>
</feature>
<accession>A0A948WYA1</accession>
<comment type="similarity">
    <text evidence="5 17">Belongs to the PEP-utilizing enzyme family.</text>
</comment>
<dbReference type="GO" id="GO:0009401">
    <property type="term" value="P:phosphoenolpyruvate-dependent sugar phosphotransferase system"/>
    <property type="evidence" value="ECO:0007669"/>
    <property type="project" value="UniProtKB-KW"/>
</dbReference>
<sequence>MQAAAAAANLSQQATASDFAVSGLDYSNDTADTPPAADIGTAQGTSNSAAPTADTDSAQDSEALQFIPDNNVPFTPDNDDEHLILHGNPASRGIAVGRISFLQRSAPAASKQHIDDVEAELNRFEAARVEAIAQLGKLYEMTVEKLGEQNAVVFQIHQMMLDDPEYVDAIRTTIKDEQANAEYAVDATGQRFSDMFSHMDNDYMQGRAADVLDVSHRLCDILHQHAGVSSHHNLVQANEPIILATDDLAPSETVQLDQNLVRGILTSEGSSRSHTVIFARTLGLPAVINIGNQLNKDLEGKLAIVDGGAGVVIIDPDEKTLSIYAERKRTEDALRARLEQFRGKETRTLSGRRIQLFANIGAVSDLDIVKTSDAEGIGLFRSEYIYLSSSDFPTEETQFNIYKETLAAMEGKKVVIRTLDIGADKTADYFMLKPEENPAMGMRAVRICLSRPEIFKTQLRALYRASVYGTLAIMFPMISSVEEVKECLRICKEVQDELTNEGKPFSDHVELGIMIETPASAIISDLLAEYVDFFSIGTNDLTQFTLAVDRQNAEVGRFLNPYHRAVIRLIEMTVKNAHKNGIWVGVCGELAADEGFTHELVRIGVDEISVVPSSILMLRARISTLG</sequence>
<dbReference type="Pfam" id="PF02896">
    <property type="entry name" value="PEP-utilizers_C"/>
    <property type="match status" value="1"/>
</dbReference>
<dbReference type="SUPFAM" id="SSF52009">
    <property type="entry name" value="Phosphohistidine domain"/>
    <property type="match status" value="1"/>
</dbReference>
<dbReference type="PANTHER" id="PTHR46244:SF3">
    <property type="entry name" value="PHOSPHOENOLPYRUVATE-PROTEIN PHOSPHOTRANSFERASE"/>
    <property type="match status" value="1"/>
</dbReference>
<dbReference type="InterPro" id="IPR024692">
    <property type="entry name" value="PTS_EI"/>
</dbReference>
<comment type="catalytic activity">
    <reaction evidence="1 17">
        <text>L-histidyl-[protein] + phosphoenolpyruvate = N(pros)-phospho-L-histidyl-[protein] + pyruvate</text>
        <dbReference type="Rhea" id="RHEA:23880"/>
        <dbReference type="Rhea" id="RHEA-COMP:9745"/>
        <dbReference type="Rhea" id="RHEA-COMP:9746"/>
        <dbReference type="ChEBI" id="CHEBI:15361"/>
        <dbReference type="ChEBI" id="CHEBI:29979"/>
        <dbReference type="ChEBI" id="CHEBI:58702"/>
        <dbReference type="ChEBI" id="CHEBI:64837"/>
        <dbReference type="EC" id="2.7.3.9"/>
    </reaction>
</comment>
<feature type="domain" description="PEP-utilising enzyme C-terminal" evidence="23">
    <location>
        <begin position="336"/>
        <end position="623"/>
    </location>
</feature>
<dbReference type="SUPFAM" id="SSF47831">
    <property type="entry name" value="Enzyme I of the PEP:sugar phosphotransferase system HPr-binding (sub)domain"/>
    <property type="match status" value="1"/>
</dbReference>
<feature type="domain" description="Phosphotransferase system enzyme I N-terminal" evidence="24">
    <location>
        <begin position="86"/>
        <end position="207"/>
    </location>
</feature>
<organism evidence="25 26">
    <name type="scientific">Candidatus Anaerobiospirillum pullicola</name>
    <dbReference type="NCBI Taxonomy" id="2838451"/>
    <lineage>
        <taxon>Bacteria</taxon>
        <taxon>Pseudomonadati</taxon>
        <taxon>Pseudomonadota</taxon>
        <taxon>Gammaproteobacteria</taxon>
        <taxon>Aeromonadales</taxon>
        <taxon>Succinivibrionaceae</taxon>
        <taxon>Anaerobiospirillum</taxon>
    </lineage>
</organism>
<dbReference type="PANTHER" id="PTHR46244">
    <property type="entry name" value="PHOSPHOENOLPYRUVATE-PROTEIN PHOSPHOTRANSFERASE"/>
    <property type="match status" value="1"/>
</dbReference>
<feature type="binding site" evidence="20">
    <location>
        <position position="540"/>
    </location>
    <ligand>
        <name>Mg(2+)</name>
        <dbReference type="ChEBI" id="CHEBI:18420"/>
    </ligand>
</feature>
<evidence type="ECO:0000256" key="12">
    <source>
        <dbReference type="ARBA" id="ARBA00022683"/>
    </source>
</evidence>
<dbReference type="PIRSF" id="PIRSF000732">
    <property type="entry name" value="PTS_enzyme_I"/>
    <property type="match status" value="1"/>
</dbReference>
<evidence type="ECO:0000259" key="22">
    <source>
        <dbReference type="Pfam" id="PF00391"/>
    </source>
</evidence>
<keyword evidence="11 17" id="KW-0808">Transferase</keyword>
<feature type="binding site" evidence="19">
    <location>
        <begin position="539"/>
        <end position="540"/>
    </location>
    <ligand>
        <name>phosphoenolpyruvate</name>
        <dbReference type="ChEBI" id="CHEBI:58702"/>
    </ligand>
</feature>
<feature type="binding site" evidence="19">
    <location>
        <position position="550"/>
    </location>
    <ligand>
        <name>phosphoenolpyruvate</name>
        <dbReference type="ChEBI" id="CHEBI:58702"/>
    </ligand>
</feature>
<dbReference type="Proteomes" id="UP000733611">
    <property type="component" value="Unassembled WGS sequence"/>
</dbReference>
<keyword evidence="15 17" id="KW-0460">Magnesium</keyword>
<feature type="region of interest" description="Disordered" evidence="21">
    <location>
        <begin position="24"/>
        <end position="59"/>
    </location>
</feature>
<keyword evidence="14 17" id="KW-0418">Kinase</keyword>
<keyword evidence="9 17" id="KW-0963">Cytoplasm</keyword>
<dbReference type="Pfam" id="PF05524">
    <property type="entry name" value="PEP-utilisers_N"/>
    <property type="match status" value="1"/>
</dbReference>
<protein>
    <recommendedName>
        <fullName evidence="7 17">Phosphoenolpyruvate-protein phosphotransferase</fullName>
        <ecNumber evidence="6 17">2.7.3.9</ecNumber>
    </recommendedName>
    <alternativeName>
        <fullName evidence="16 17">Phosphotransferase system, enzyme I</fullName>
    </alternativeName>
</protein>
<dbReference type="InterPro" id="IPR006318">
    <property type="entry name" value="PTS_EI-like"/>
</dbReference>
<name>A0A948WYA1_9GAMM</name>